<keyword evidence="2" id="KW-1185">Reference proteome</keyword>
<dbReference type="RefSeq" id="WP_380053949.1">
    <property type="nucleotide sequence ID" value="NZ_JBHSWB010000001.1"/>
</dbReference>
<evidence type="ECO:0000313" key="2">
    <source>
        <dbReference type="Proteomes" id="UP001596317"/>
    </source>
</evidence>
<dbReference type="EMBL" id="JBHSWB010000001">
    <property type="protein sequence ID" value="MFC6659379.1"/>
    <property type="molecule type" value="Genomic_DNA"/>
</dbReference>
<name>A0ABW1ZET5_9DEIO</name>
<protein>
    <submittedName>
        <fullName evidence="1">Uncharacterized protein</fullName>
    </submittedName>
</protein>
<dbReference type="Proteomes" id="UP001596317">
    <property type="component" value="Unassembled WGS sequence"/>
</dbReference>
<reference evidence="2" key="1">
    <citation type="journal article" date="2019" name="Int. J. Syst. Evol. Microbiol.">
        <title>The Global Catalogue of Microorganisms (GCM) 10K type strain sequencing project: providing services to taxonomists for standard genome sequencing and annotation.</title>
        <authorList>
            <consortium name="The Broad Institute Genomics Platform"/>
            <consortium name="The Broad Institute Genome Sequencing Center for Infectious Disease"/>
            <person name="Wu L."/>
            <person name="Ma J."/>
        </authorList>
    </citation>
    <scope>NUCLEOTIDE SEQUENCE [LARGE SCALE GENOMIC DNA]</scope>
    <source>
        <strain evidence="2">CCUG 63830</strain>
    </source>
</reference>
<evidence type="ECO:0000313" key="1">
    <source>
        <dbReference type="EMBL" id="MFC6659379.1"/>
    </source>
</evidence>
<gene>
    <name evidence="1" type="ORF">ACFP90_02575</name>
</gene>
<organism evidence="1 2">
    <name type="scientific">Deinococcus multiflagellatus</name>
    <dbReference type="NCBI Taxonomy" id="1656887"/>
    <lineage>
        <taxon>Bacteria</taxon>
        <taxon>Thermotogati</taxon>
        <taxon>Deinococcota</taxon>
        <taxon>Deinococci</taxon>
        <taxon>Deinococcales</taxon>
        <taxon>Deinococcaceae</taxon>
        <taxon>Deinococcus</taxon>
    </lineage>
</organism>
<sequence>MKLLTVTNGPTWPGHAALPAAGTQVGTIRFRPLQRLADGTGATIGELSARIVVGAGDTLVLKGAGDTAFKLPGSDREDGSPRAPRYEVREALTIDGRDAVQTFTIEPYEMEGGPANTWDYRSPRWAACSTWGSCR</sequence>
<comment type="caution">
    <text evidence="1">The sequence shown here is derived from an EMBL/GenBank/DDBJ whole genome shotgun (WGS) entry which is preliminary data.</text>
</comment>
<proteinExistence type="predicted"/>
<accession>A0ABW1ZET5</accession>